<evidence type="ECO:0000313" key="2">
    <source>
        <dbReference type="EMBL" id="KZS94914.1"/>
    </source>
</evidence>
<sequence>MIRLQAQLWKLPPNVQYIIHTRLYATHAAGEGERYPWPSSPNPSPLEIFHLRKGSTQSEIKARYFELVKLYHPDSHHARSLPSTTRHRRFQSLKSAYDILSHRRPSSSSSGFRASDHEFGYEEELSKRRKAYANAYTNRASWDGGTYYGEYSRGGWTPPSSADVQSEKVILWGGVFVRPALSLPTSVLSFIITPLSIRSGSSPYFSSSSMPLLDSFNPDAID</sequence>
<dbReference type="PROSITE" id="PS50076">
    <property type="entry name" value="DNAJ_2"/>
    <property type="match status" value="1"/>
</dbReference>
<dbReference type="OrthoDB" id="445556at2759"/>
<proteinExistence type="predicted"/>
<evidence type="ECO:0000313" key="3">
    <source>
        <dbReference type="Proteomes" id="UP000076722"/>
    </source>
</evidence>
<dbReference type="SUPFAM" id="SSF46565">
    <property type="entry name" value="Chaperone J-domain"/>
    <property type="match status" value="1"/>
</dbReference>
<protein>
    <recommendedName>
        <fullName evidence="1">J domain-containing protein</fullName>
    </recommendedName>
</protein>
<dbReference type="EMBL" id="KV419403">
    <property type="protein sequence ID" value="KZS94914.1"/>
    <property type="molecule type" value="Genomic_DNA"/>
</dbReference>
<name>A0A164WBR8_9AGAM</name>
<dbReference type="SMART" id="SM00271">
    <property type="entry name" value="DnaJ"/>
    <property type="match status" value="1"/>
</dbReference>
<dbReference type="STRING" id="1314777.A0A164WBR8"/>
<dbReference type="Gene3D" id="1.10.287.110">
    <property type="entry name" value="DnaJ domain"/>
    <property type="match status" value="1"/>
</dbReference>
<dbReference type="InterPro" id="IPR001623">
    <property type="entry name" value="DnaJ_domain"/>
</dbReference>
<reference evidence="2 3" key="1">
    <citation type="journal article" date="2016" name="Mol. Biol. Evol.">
        <title>Comparative Genomics of Early-Diverging Mushroom-Forming Fungi Provides Insights into the Origins of Lignocellulose Decay Capabilities.</title>
        <authorList>
            <person name="Nagy L.G."/>
            <person name="Riley R."/>
            <person name="Tritt A."/>
            <person name="Adam C."/>
            <person name="Daum C."/>
            <person name="Floudas D."/>
            <person name="Sun H."/>
            <person name="Yadav J.S."/>
            <person name="Pangilinan J."/>
            <person name="Larsson K.H."/>
            <person name="Matsuura K."/>
            <person name="Barry K."/>
            <person name="Labutti K."/>
            <person name="Kuo R."/>
            <person name="Ohm R.A."/>
            <person name="Bhattacharya S.S."/>
            <person name="Shirouzu T."/>
            <person name="Yoshinaga Y."/>
            <person name="Martin F.M."/>
            <person name="Grigoriev I.V."/>
            <person name="Hibbett D.S."/>
        </authorList>
    </citation>
    <scope>NUCLEOTIDE SEQUENCE [LARGE SCALE GENOMIC DNA]</scope>
    <source>
        <strain evidence="2 3">HHB9708</strain>
    </source>
</reference>
<dbReference type="AlphaFoldDB" id="A0A164WBR8"/>
<dbReference type="Proteomes" id="UP000076722">
    <property type="component" value="Unassembled WGS sequence"/>
</dbReference>
<feature type="domain" description="J" evidence="1">
    <location>
        <begin position="44"/>
        <end position="120"/>
    </location>
</feature>
<organism evidence="2 3">
    <name type="scientific">Sistotremastrum niveocremeum HHB9708</name>
    <dbReference type="NCBI Taxonomy" id="1314777"/>
    <lineage>
        <taxon>Eukaryota</taxon>
        <taxon>Fungi</taxon>
        <taxon>Dikarya</taxon>
        <taxon>Basidiomycota</taxon>
        <taxon>Agaricomycotina</taxon>
        <taxon>Agaricomycetes</taxon>
        <taxon>Sistotremastrales</taxon>
        <taxon>Sistotremastraceae</taxon>
        <taxon>Sertulicium</taxon>
        <taxon>Sertulicium niveocremeum</taxon>
    </lineage>
</organism>
<dbReference type="InterPro" id="IPR036869">
    <property type="entry name" value="J_dom_sf"/>
</dbReference>
<keyword evidence="3" id="KW-1185">Reference proteome</keyword>
<accession>A0A164WBR8</accession>
<gene>
    <name evidence="2" type="ORF">SISNIDRAFT_439704</name>
</gene>
<dbReference type="CDD" id="cd06257">
    <property type="entry name" value="DnaJ"/>
    <property type="match status" value="1"/>
</dbReference>
<evidence type="ECO:0000259" key="1">
    <source>
        <dbReference type="PROSITE" id="PS50076"/>
    </source>
</evidence>
<dbReference type="Pfam" id="PF00226">
    <property type="entry name" value="DnaJ"/>
    <property type="match status" value="1"/>
</dbReference>
<dbReference type="PRINTS" id="PR00625">
    <property type="entry name" value="JDOMAIN"/>
</dbReference>